<evidence type="ECO:0000313" key="2">
    <source>
        <dbReference type="Proteomes" id="UP000186040"/>
    </source>
</evidence>
<dbReference type="InterPro" id="IPR011330">
    <property type="entry name" value="Glyco_hydro/deAcase_b/a-brl"/>
</dbReference>
<dbReference type="AlphaFoldDB" id="A0A1Q9LGX8"/>
<comment type="caution">
    <text evidence="1">The sequence shown here is derived from an EMBL/GenBank/DDBJ whole genome shotgun (WGS) entry which is preliminary data.</text>
</comment>
<dbReference type="Gene3D" id="3.20.20.370">
    <property type="entry name" value="Glycoside hydrolase/deacetylase"/>
    <property type="match status" value="1"/>
</dbReference>
<proteinExistence type="predicted"/>
<dbReference type="STRING" id="1193682.BJP25_30460"/>
<dbReference type="EMBL" id="MKQR01000026">
    <property type="protein sequence ID" value="OLR91199.1"/>
    <property type="molecule type" value="Genomic_DNA"/>
</dbReference>
<protein>
    <submittedName>
        <fullName evidence="1">DUF2334 domain-containing protein</fullName>
    </submittedName>
</protein>
<dbReference type="Pfam" id="PF10096">
    <property type="entry name" value="DUF2334"/>
    <property type="match status" value="1"/>
</dbReference>
<dbReference type="GO" id="GO:0005975">
    <property type="term" value="P:carbohydrate metabolic process"/>
    <property type="evidence" value="ECO:0007669"/>
    <property type="project" value="InterPro"/>
</dbReference>
<evidence type="ECO:0000313" key="1">
    <source>
        <dbReference type="EMBL" id="OLR91199.1"/>
    </source>
</evidence>
<organism evidence="1 2">
    <name type="scientific">Actinokineospora bangkokensis</name>
    <dbReference type="NCBI Taxonomy" id="1193682"/>
    <lineage>
        <taxon>Bacteria</taxon>
        <taxon>Bacillati</taxon>
        <taxon>Actinomycetota</taxon>
        <taxon>Actinomycetes</taxon>
        <taxon>Pseudonocardiales</taxon>
        <taxon>Pseudonocardiaceae</taxon>
        <taxon>Actinokineospora</taxon>
    </lineage>
</organism>
<dbReference type="SUPFAM" id="SSF88713">
    <property type="entry name" value="Glycoside hydrolase/deacetylase"/>
    <property type="match status" value="1"/>
</dbReference>
<reference evidence="1 2" key="1">
    <citation type="submission" date="2016-10" db="EMBL/GenBank/DDBJ databases">
        <title>The Draft Genome Sequence of Actinokineospora bangkokensis 44EHWT reveals the biosynthetic pathway of antifungal compounds Thailandins with unusual extender unit butylmalonyl-CoA.</title>
        <authorList>
            <person name="Greule A."/>
            <person name="Intra B."/>
            <person name="Flemming S."/>
            <person name="Rommel M.G."/>
            <person name="Panbangred W."/>
            <person name="Bechthold A."/>
        </authorList>
    </citation>
    <scope>NUCLEOTIDE SEQUENCE [LARGE SCALE GENOMIC DNA]</scope>
    <source>
        <strain evidence="1 2">44EHW</strain>
    </source>
</reference>
<sequence length="241" mass="25029">MVVSLSGVDPRNLERCADLADDLGSRSVPLTLLVAPRLAGAATADWVRARRAAGDPVLMHGSDHVPNPLALRLGRRAEFAALTAHEAGLRLTAASAAMDRAGLVADGFAGHRWLVSAGSRAALAARGFRLCADQLGVDDLHTGVRHRARVVGLRGRERTEALRCFALVLAAARVTRRGGTLRLAVDAAELERAGQRAAVVDAVDAALDGGAVGVTYLGLVGASVPAPRARVVSALPDRVRG</sequence>
<dbReference type="InterPro" id="IPR018763">
    <property type="entry name" value="DUF2334"/>
</dbReference>
<accession>A0A1Q9LGX8</accession>
<keyword evidence="2" id="KW-1185">Reference proteome</keyword>
<name>A0A1Q9LGX8_9PSEU</name>
<dbReference type="Proteomes" id="UP000186040">
    <property type="component" value="Unassembled WGS sequence"/>
</dbReference>
<gene>
    <name evidence="1" type="ORF">BJP25_30460</name>
</gene>